<dbReference type="eggNOG" id="KOG3020">
    <property type="taxonomic scope" value="Eukaryota"/>
</dbReference>
<dbReference type="VEuPathDB" id="FungiDB:TAPDE_004213"/>
<proteinExistence type="predicted"/>
<dbReference type="OrthoDB" id="413993at2759"/>
<dbReference type="InterPro" id="IPR001130">
    <property type="entry name" value="TatD-like"/>
</dbReference>
<dbReference type="Proteomes" id="UP000013776">
    <property type="component" value="Unassembled WGS sequence"/>
</dbReference>
<dbReference type="PANTHER" id="PTHR47345:SF1">
    <property type="entry name" value="CUT9-INTERACTING PROTEIN SCN1"/>
    <property type="match status" value="1"/>
</dbReference>
<dbReference type="PANTHER" id="PTHR47345">
    <property type="entry name" value="CUT9-INTERACTING PROTEIN SCN1"/>
    <property type="match status" value="1"/>
</dbReference>
<dbReference type="GO" id="GO:0016788">
    <property type="term" value="F:hydrolase activity, acting on ester bonds"/>
    <property type="evidence" value="ECO:0007669"/>
    <property type="project" value="InterPro"/>
</dbReference>
<evidence type="ECO:0000313" key="1">
    <source>
        <dbReference type="EMBL" id="CCG83882.1"/>
    </source>
</evidence>
<dbReference type="Gene3D" id="3.20.20.140">
    <property type="entry name" value="Metal-dependent hydrolases"/>
    <property type="match status" value="1"/>
</dbReference>
<reference evidence="1 2" key="1">
    <citation type="journal article" date="2013" name="MBio">
        <title>Genome sequencing of the plant pathogen Taphrina deformans, the causal agent of peach leaf curl.</title>
        <authorList>
            <person name="Cisse O.H."/>
            <person name="Almeida J.M.G.C.F."/>
            <person name="Fonseca A."/>
            <person name="Kumar A.A."/>
            <person name="Salojaervi J."/>
            <person name="Overmyer K."/>
            <person name="Hauser P.M."/>
            <person name="Pagni M."/>
        </authorList>
    </citation>
    <scope>NUCLEOTIDE SEQUENCE [LARGE SCALE GENOMIC DNA]</scope>
    <source>
        <strain evidence="2">PYCC 5710 / ATCC 11124 / CBS 356.35 / IMI 108563 / JCM 9778 / NBRC 8474</strain>
    </source>
</reference>
<dbReference type="InterPro" id="IPR032466">
    <property type="entry name" value="Metal_Hydrolase"/>
</dbReference>
<keyword evidence="2" id="KW-1185">Reference proteome</keyword>
<dbReference type="SUPFAM" id="SSF51556">
    <property type="entry name" value="Metallo-dependent hydrolases"/>
    <property type="match status" value="1"/>
</dbReference>
<accession>R4XDZ6</accession>
<name>R4XDZ6_TAPDE</name>
<protein>
    <recommendedName>
        <fullName evidence="3">Cut9 interacting protein Scn1</fullName>
    </recommendedName>
</protein>
<dbReference type="EMBL" id="CAHR02000186">
    <property type="protein sequence ID" value="CCG83882.1"/>
    <property type="molecule type" value="Genomic_DNA"/>
</dbReference>
<comment type="caution">
    <text evidence="1">The sequence shown here is derived from an EMBL/GenBank/DDBJ whole genome shotgun (WGS) entry which is preliminary data.</text>
</comment>
<sequence>MVTPLYDSHCHPTDTVGTLSKIQGLKAAGLCIMATRVTDQHLVSETADSYPDKVIPCFGFHPWFVHSIYDDSTSEEAPDKTTHFGKCLYPQPDDAFVQAMPDLVPLSRYVESIRQNLIRHPNAMVGEVGLDRSFRLPDPNRPREDSHRHVLSKYRTETTHQSFILEAQLRLAAEHGRACSIHGVQAHGYLFNEISKLWKGQEKPSKSALRKMEADEKFRNQSAEPQEKKLEFFDKDKDRTFPPRICLHSYSGTADMLGSWTNPRIPADIFFSFSQVINGRYDRWQEVVKKVPDHRLLIESDYHNTELIDDSLEQALHVVCEAKGWEEEFGRKKLEENWRRFVGIDAKKE</sequence>
<evidence type="ECO:0008006" key="3">
    <source>
        <dbReference type="Google" id="ProtNLM"/>
    </source>
</evidence>
<dbReference type="InterPro" id="IPR053044">
    <property type="entry name" value="Metallo-hydrolase/TatD-type"/>
</dbReference>
<dbReference type="AlphaFoldDB" id="R4XDZ6"/>
<gene>
    <name evidence="1" type="ORF">TAPDE_004213</name>
</gene>
<evidence type="ECO:0000313" key="2">
    <source>
        <dbReference type="Proteomes" id="UP000013776"/>
    </source>
</evidence>
<organism evidence="1 2">
    <name type="scientific">Taphrina deformans (strain PYCC 5710 / ATCC 11124 / CBS 356.35 / IMI 108563 / JCM 9778 / NBRC 8474)</name>
    <name type="common">Peach leaf curl fungus</name>
    <name type="synonym">Lalaria deformans</name>
    <dbReference type="NCBI Taxonomy" id="1097556"/>
    <lineage>
        <taxon>Eukaryota</taxon>
        <taxon>Fungi</taxon>
        <taxon>Dikarya</taxon>
        <taxon>Ascomycota</taxon>
        <taxon>Taphrinomycotina</taxon>
        <taxon>Taphrinomycetes</taxon>
        <taxon>Taphrinales</taxon>
        <taxon>Taphrinaceae</taxon>
        <taxon>Taphrina</taxon>
    </lineage>
</organism>
<dbReference type="Pfam" id="PF01026">
    <property type="entry name" value="TatD_DNase"/>
    <property type="match status" value="1"/>
</dbReference>